<dbReference type="EMBL" id="RWGY01000029">
    <property type="protein sequence ID" value="TVU18895.1"/>
    <property type="molecule type" value="Genomic_DNA"/>
</dbReference>
<organism evidence="2 3">
    <name type="scientific">Eragrostis curvula</name>
    <name type="common">weeping love grass</name>
    <dbReference type="NCBI Taxonomy" id="38414"/>
    <lineage>
        <taxon>Eukaryota</taxon>
        <taxon>Viridiplantae</taxon>
        <taxon>Streptophyta</taxon>
        <taxon>Embryophyta</taxon>
        <taxon>Tracheophyta</taxon>
        <taxon>Spermatophyta</taxon>
        <taxon>Magnoliopsida</taxon>
        <taxon>Liliopsida</taxon>
        <taxon>Poales</taxon>
        <taxon>Poaceae</taxon>
        <taxon>PACMAD clade</taxon>
        <taxon>Chloridoideae</taxon>
        <taxon>Eragrostideae</taxon>
        <taxon>Eragrostidinae</taxon>
        <taxon>Eragrostis</taxon>
    </lineage>
</organism>
<evidence type="ECO:0000313" key="3">
    <source>
        <dbReference type="Proteomes" id="UP000324897"/>
    </source>
</evidence>
<protein>
    <submittedName>
        <fullName evidence="2">Uncharacterized protein</fullName>
    </submittedName>
</protein>
<feature type="compositionally biased region" description="Basic residues" evidence="1">
    <location>
        <begin position="22"/>
        <end position="38"/>
    </location>
</feature>
<feature type="non-terminal residue" evidence="2">
    <location>
        <position position="1"/>
    </location>
</feature>
<feature type="compositionally biased region" description="Low complexity" evidence="1">
    <location>
        <begin position="157"/>
        <end position="168"/>
    </location>
</feature>
<reference evidence="2 3" key="1">
    <citation type="journal article" date="2019" name="Sci. Rep.">
        <title>A high-quality genome of Eragrostis curvula grass provides insights into Poaceae evolution and supports new strategies to enhance forage quality.</title>
        <authorList>
            <person name="Carballo J."/>
            <person name="Santos B.A.C.M."/>
            <person name="Zappacosta D."/>
            <person name="Garbus I."/>
            <person name="Selva J.P."/>
            <person name="Gallo C.A."/>
            <person name="Diaz A."/>
            <person name="Albertini E."/>
            <person name="Caccamo M."/>
            <person name="Echenique V."/>
        </authorList>
    </citation>
    <scope>NUCLEOTIDE SEQUENCE [LARGE SCALE GENOMIC DNA]</scope>
    <source>
        <strain evidence="3">cv. Victoria</strain>
        <tissue evidence="2">Leaf</tissue>
    </source>
</reference>
<keyword evidence="3" id="KW-1185">Reference proteome</keyword>
<dbReference type="AlphaFoldDB" id="A0A5J9U5N9"/>
<name>A0A5J9U5N9_9POAL</name>
<feature type="region of interest" description="Disordered" evidence="1">
    <location>
        <begin position="79"/>
        <end position="193"/>
    </location>
</feature>
<dbReference type="Gramene" id="TVU18895">
    <property type="protein sequence ID" value="TVU18895"/>
    <property type="gene ID" value="EJB05_35013"/>
</dbReference>
<gene>
    <name evidence="2" type="ORF">EJB05_35013</name>
</gene>
<dbReference type="Proteomes" id="UP000324897">
    <property type="component" value="Chromosome 7"/>
</dbReference>
<sequence>MAAAAGTRKRTRATAGAGRAAAGRKKSKRAAAGKKRNRAAAAGAGLLKKRAQAPVEWVEVPRESGAHERCSCWWCGTTSPSPSHRCAPAADPVPRPASSPEHMPKIPSPTRSASPDHAPSASAEYTPSGRAASPEYTPSTPWMAPASPYYTAEEEYTPSTPSSRAASPECTPSSPSEHAISTVEGIWGKPHTA</sequence>
<evidence type="ECO:0000313" key="2">
    <source>
        <dbReference type="EMBL" id="TVU18895.1"/>
    </source>
</evidence>
<comment type="caution">
    <text evidence="2">The sequence shown here is derived from an EMBL/GenBank/DDBJ whole genome shotgun (WGS) entry which is preliminary data.</text>
</comment>
<accession>A0A5J9U5N9</accession>
<feature type="compositionally biased region" description="Low complexity" evidence="1">
    <location>
        <begin position="112"/>
        <end position="123"/>
    </location>
</feature>
<feature type="region of interest" description="Disordered" evidence="1">
    <location>
        <begin position="1"/>
        <end position="55"/>
    </location>
</feature>
<proteinExistence type="predicted"/>
<evidence type="ECO:0000256" key="1">
    <source>
        <dbReference type="SAM" id="MobiDB-lite"/>
    </source>
</evidence>